<feature type="transmembrane region" description="Helical" evidence="1">
    <location>
        <begin position="12"/>
        <end position="35"/>
    </location>
</feature>
<dbReference type="RefSeq" id="WP_207678822.1">
    <property type="nucleotide sequence ID" value="NZ_CP061800.1"/>
</dbReference>
<dbReference type="Pfam" id="PF21001">
    <property type="entry name" value="YqiJ_N"/>
    <property type="match status" value="1"/>
</dbReference>
<accession>A0A975GRD5</accession>
<name>A0A975GRD5_9BACT</name>
<protein>
    <submittedName>
        <fullName evidence="4">DUF1449</fullName>
    </submittedName>
</protein>
<dbReference type="AlphaFoldDB" id="A0A975GRD5"/>
<evidence type="ECO:0000259" key="3">
    <source>
        <dbReference type="Pfam" id="PF21001"/>
    </source>
</evidence>
<feature type="transmembrane region" description="Helical" evidence="1">
    <location>
        <begin position="85"/>
        <end position="107"/>
    </location>
</feature>
<feature type="transmembrane region" description="Helical" evidence="1">
    <location>
        <begin position="113"/>
        <end position="132"/>
    </location>
</feature>
<evidence type="ECO:0000313" key="5">
    <source>
        <dbReference type="Proteomes" id="UP000663722"/>
    </source>
</evidence>
<evidence type="ECO:0000259" key="2">
    <source>
        <dbReference type="Pfam" id="PF07290"/>
    </source>
</evidence>
<dbReference type="KEGG" id="dmm:dnm_068410"/>
<feature type="domain" description="Inner membrane protein YqiJ OB-fold" evidence="2">
    <location>
        <begin position="155"/>
        <end position="218"/>
    </location>
</feature>
<keyword evidence="1" id="KW-0472">Membrane</keyword>
<evidence type="ECO:0000313" key="4">
    <source>
        <dbReference type="EMBL" id="QTA90780.1"/>
    </source>
</evidence>
<dbReference type="EMBL" id="CP061800">
    <property type="protein sequence ID" value="QTA90780.1"/>
    <property type="molecule type" value="Genomic_DNA"/>
</dbReference>
<evidence type="ECO:0000256" key="1">
    <source>
        <dbReference type="SAM" id="Phobius"/>
    </source>
</evidence>
<dbReference type="Proteomes" id="UP000663722">
    <property type="component" value="Chromosome"/>
</dbReference>
<keyword evidence="1" id="KW-0812">Transmembrane</keyword>
<organism evidence="4 5">
    <name type="scientific">Desulfonema magnum</name>
    <dbReference type="NCBI Taxonomy" id="45655"/>
    <lineage>
        <taxon>Bacteria</taxon>
        <taxon>Pseudomonadati</taxon>
        <taxon>Thermodesulfobacteriota</taxon>
        <taxon>Desulfobacteria</taxon>
        <taxon>Desulfobacterales</taxon>
        <taxon>Desulfococcaceae</taxon>
        <taxon>Desulfonema</taxon>
    </lineage>
</organism>
<dbReference type="InterPro" id="IPR048376">
    <property type="entry name" value="YqiJ_N"/>
</dbReference>
<dbReference type="Pfam" id="PF07290">
    <property type="entry name" value="YqiJ_OB"/>
    <property type="match status" value="1"/>
</dbReference>
<keyword evidence="5" id="KW-1185">Reference proteome</keyword>
<proteinExistence type="predicted"/>
<dbReference type="InterPro" id="IPR010840">
    <property type="entry name" value="YqiJ_OB"/>
</dbReference>
<feature type="domain" description="Inner membrane protein YqiJ N-terminal" evidence="3">
    <location>
        <begin position="10"/>
        <end position="132"/>
    </location>
</feature>
<keyword evidence="1" id="KW-1133">Transmembrane helix</keyword>
<reference evidence="4" key="1">
    <citation type="journal article" date="2021" name="Microb. Physiol.">
        <title>Proteogenomic Insights into the Physiology of Marine, Sulfate-Reducing, Filamentous Desulfonema limicola and Desulfonema magnum.</title>
        <authorList>
            <person name="Schnaars V."/>
            <person name="Wohlbrand L."/>
            <person name="Scheve S."/>
            <person name="Hinrichs C."/>
            <person name="Reinhardt R."/>
            <person name="Rabus R."/>
        </authorList>
    </citation>
    <scope>NUCLEOTIDE SEQUENCE</scope>
    <source>
        <strain evidence="4">4be13</strain>
    </source>
</reference>
<sequence>MIAFILATENIPFAIALGLMVGIGLLEGVTTLLGFGASSFIDSFLPDMDVDVDADMDIDADVGDIGAPNALSNLLSWFNIGRVPVLVLMVLFLFGFGMTGLIIQSAAHDITGQLLPGLLSSALAFGVAIFFVKFSGMAVAKIIPKDETEAVSETSFIGRIAVITLGTAKQGHPAQAKLRDQYGQTHYVMVEPDTEKSIFETGSEVLLVRQAGAVFYAIPNTSSVLAESSE</sequence>
<gene>
    <name evidence="4" type="ORF">dnm_068410</name>
</gene>